<organism evidence="2 3">
    <name type="scientific">Rhodovibrio sodomensis</name>
    <dbReference type="NCBI Taxonomy" id="1088"/>
    <lineage>
        <taxon>Bacteria</taxon>
        <taxon>Pseudomonadati</taxon>
        <taxon>Pseudomonadota</taxon>
        <taxon>Alphaproteobacteria</taxon>
        <taxon>Rhodospirillales</taxon>
        <taxon>Rhodovibrionaceae</taxon>
        <taxon>Rhodovibrio</taxon>
    </lineage>
</organism>
<name>A0ABS1D9J6_9PROT</name>
<dbReference type="InterPro" id="IPR029063">
    <property type="entry name" value="SAM-dependent_MTases_sf"/>
</dbReference>
<dbReference type="Pfam" id="PF05050">
    <property type="entry name" value="Methyltransf_21"/>
    <property type="match status" value="1"/>
</dbReference>
<reference evidence="2 3" key="1">
    <citation type="journal article" date="2020" name="Microorganisms">
        <title>Osmotic Adaptation and Compatible Solute Biosynthesis of Phototrophic Bacteria as Revealed from Genome Analyses.</title>
        <authorList>
            <person name="Imhoff J.F."/>
            <person name="Rahn T."/>
            <person name="Kunzel S."/>
            <person name="Keller A."/>
            <person name="Neulinger S.C."/>
        </authorList>
    </citation>
    <scope>NUCLEOTIDE SEQUENCE [LARGE SCALE GENOMIC DNA]</scope>
    <source>
        <strain evidence="2 3">DSM 9895</strain>
    </source>
</reference>
<evidence type="ECO:0000313" key="2">
    <source>
        <dbReference type="EMBL" id="MBK1666637.1"/>
    </source>
</evidence>
<dbReference type="Proteomes" id="UP001296873">
    <property type="component" value="Unassembled WGS sequence"/>
</dbReference>
<evidence type="ECO:0000259" key="1">
    <source>
        <dbReference type="Pfam" id="PF05050"/>
    </source>
</evidence>
<keyword evidence="3" id="KW-1185">Reference proteome</keyword>
<dbReference type="Gene3D" id="3.40.50.150">
    <property type="entry name" value="Vaccinia Virus protein VP39"/>
    <property type="match status" value="1"/>
</dbReference>
<gene>
    <name evidence="2" type="ORF">CKO28_01085</name>
</gene>
<proteinExistence type="predicted"/>
<dbReference type="EMBL" id="NRRL01000001">
    <property type="protein sequence ID" value="MBK1666637.1"/>
    <property type="molecule type" value="Genomic_DNA"/>
</dbReference>
<accession>A0ABS1D9J6</accession>
<comment type="caution">
    <text evidence="2">The sequence shown here is derived from an EMBL/GenBank/DDBJ whole genome shotgun (WGS) entry which is preliminary data.</text>
</comment>
<sequence>MSRAALMSRSRLTPVSRGVPVIEAAVADHVGEIVMDHGIAGDNIGGVKIIPKRRRFYYGDDGIETFTVKCVTLDALLADEQAVDVALMDVEGSEVAALRG</sequence>
<dbReference type="SUPFAM" id="SSF53335">
    <property type="entry name" value="S-adenosyl-L-methionine-dependent methyltransferases"/>
    <property type="match status" value="1"/>
</dbReference>
<dbReference type="InterPro" id="IPR006342">
    <property type="entry name" value="FkbM_mtfrase"/>
</dbReference>
<evidence type="ECO:0000313" key="3">
    <source>
        <dbReference type="Proteomes" id="UP001296873"/>
    </source>
</evidence>
<feature type="domain" description="Methyltransferase FkbM" evidence="1">
    <location>
        <begin position="20"/>
        <end position="100"/>
    </location>
</feature>
<protein>
    <recommendedName>
        <fullName evidence="1">Methyltransferase FkbM domain-containing protein</fullName>
    </recommendedName>
</protein>